<evidence type="ECO:0000256" key="2">
    <source>
        <dbReference type="ARBA" id="ARBA00004606"/>
    </source>
</evidence>
<dbReference type="InParanoid" id="T0Q7U6"/>
<dbReference type="eggNOG" id="ENOG502QQ16">
    <property type="taxonomic scope" value="Eukaryota"/>
</dbReference>
<protein>
    <submittedName>
        <fullName evidence="12">Uncharacterized protein</fullName>
    </submittedName>
</protein>
<comment type="subcellular location">
    <subcellularLocation>
        <location evidence="10">Endomembrane system</location>
        <topology evidence="10">Single-pass membrane protein</topology>
    </subcellularLocation>
    <subcellularLocation>
        <location evidence="1">Golgi apparatus membrane</location>
    </subcellularLocation>
    <subcellularLocation>
        <location evidence="2">Membrane</location>
        <topology evidence="2">Single-pass type II membrane protein</topology>
    </subcellularLocation>
</comment>
<dbReference type="EMBL" id="JH767183">
    <property type="protein sequence ID" value="EQC29525.1"/>
    <property type="molecule type" value="Genomic_DNA"/>
</dbReference>
<keyword evidence="4" id="KW-0808">Transferase</keyword>
<evidence type="ECO:0000256" key="8">
    <source>
        <dbReference type="ARBA" id="ARBA00023034"/>
    </source>
</evidence>
<dbReference type="GO" id="GO:0046354">
    <property type="term" value="P:mannan biosynthetic process"/>
    <property type="evidence" value="ECO:0007669"/>
    <property type="project" value="TreeGrafter"/>
</dbReference>
<keyword evidence="6" id="KW-0735">Signal-anchor</keyword>
<gene>
    <name evidence="12" type="ORF">SDRG_12774</name>
</gene>
<feature type="transmembrane region" description="Helical" evidence="11">
    <location>
        <begin position="33"/>
        <end position="55"/>
    </location>
</feature>
<dbReference type="SUPFAM" id="SSF53448">
    <property type="entry name" value="Nucleotide-diphospho-sugar transferases"/>
    <property type="match status" value="1"/>
</dbReference>
<keyword evidence="8" id="KW-0333">Golgi apparatus</keyword>
<dbReference type="RefSeq" id="XP_008617077.1">
    <property type="nucleotide sequence ID" value="XM_008618855.1"/>
</dbReference>
<dbReference type="Proteomes" id="UP000030762">
    <property type="component" value="Unassembled WGS sequence"/>
</dbReference>
<evidence type="ECO:0000313" key="12">
    <source>
        <dbReference type="EMBL" id="EQC29525.1"/>
    </source>
</evidence>
<dbReference type="OMA" id="CKLHVEL"/>
<dbReference type="InterPro" id="IPR022751">
    <property type="entry name" value="Alpha_mannosyltransferase"/>
</dbReference>
<evidence type="ECO:0000256" key="7">
    <source>
        <dbReference type="ARBA" id="ARBA00022989"/>
    </source>
</evidence>
<evidence type="ECO:0000256" key="5">
    <source>
        <dbReference type="ARBA" id="ARBA00022692"/>
    </source>
</evidence>
<comment type="similarity">
    <text evidence="3">Belongs to the MNN1/MNT family.</text>
</comment>
<evidence type="ECO:0000313" key="13">
    <source>
        <dbReference type="Proteomes" id="UP000030762"/>
    </source>
</evidence>
<dbReference type="InterPro" id="IPR029044">
    <property type="entry name" value="Nucleotide-diphossugar_trans"/>
</dbReference>
<dbReference type="Pfam" id="PF11051">
    <property type="entry name" value="Mannosyl_trans3"/>
    <property type="match status" value="1"/>
</dbReference>
<evidence type="ECO:0000256" key="6">
    <source>
        <dbReference type="ARBA" id="ARBA00022968"/>
    </source>
</evidence>
<dbReference type="PANTHER" id="PTHR31646:SF1">
    <property type="entry name" value="ALPHA-1,2-MANNOSYLTRANSFERASE MNN2"/>
    <property type="match status" value="1"/>
</dbReference>
<keyword evidence="13" id="KW-1185">Reference proteome</keyword>
<dbReference type="STRING" id="1156394.T0Q7U6"/>
<evidence type="ECO:0000256" key="9">
    <source>
        <dbReference type="ARBA" id="ARBA00023136"/>
    </source>
</evidence>
<dbReference type="AlphaFoldDB" id="T0Q7U6"/>
<dbReference type="GeneID" id="19953501"/>
<sequence>MVARRARKRSKSTSVDALTPCASTVLPRRVSRALVSLLGVCAVLGVYLGLTASYISEEMRMNSALDGVMLDLQMDRIRDVWTDETFECLGWRATSDCNPSGRREPSSDRSCNAAIASTMAGYCEVRNRSSGAIFHVMATTCRSIDDDVVFTCNMARDFTDFSLLAAAYTEPPHIAFDMPASPPSNGIVMSVYEDVLPSAYAVVRTLRLHGCKLHVELWYRREQIDPQHPLLQELVASHQCALREIFEPTATHFHTKPYAIYYSAFENVLFLDSDNIPAKDPTYLFESREFVEHGAVFWPDFWHPRNTLFNMQPQSLLWQALDMPYVDMMEQESGQLLINKKACLPALRKLMFYSGHAPRLLDALELVWGDKDLYRLAWLNTSTPFFLQPRLPAIGGLYDPTSKYFCGVAMLQFDAAGDVLFVHRNTVKLTGHVRETPVLTHVQTFTGDAIEEYIVSIQGNRMGQSSCFFLTAKSVVTPVEETPFATLEETAIQFAIQGAVAYALSEPDDRQVLPQNALLLVLLVLFVFGFANVAMLRVTTRRSWLQQFRAKRKNSVPLV</sequence>
<dbReference type="VEuPathDB" id="FungiDB:SDRG_12774"/>
<keyword evidence="9 11" id="KW-0472">Membrane</keyword>
<name>T0Q7U6_SAPDV</name>
<dbReference type="GO" id="GO:0000026">
    <property type="term" value="F:alpha-1,2-mannosyltransferase activity"/>
    <property type="evidence" value="ECO:0007669"/>
    <property type="project" value="TreeGrafter"/>
</dbReference>
<reference evidence="12 13" key="1">
    <citation type="submission" date="2012-04" db="EMBL/GenBank/DDBJ databases">
        <title>The Genome Sequence of Saprolegnia declina VS20.</title>
        <authorList>
            <consortium name="The Broad Institute Genome Sequencing Platform"/>
            <person name="Russ C."/>
            <person name="Nusbaum C."/>
            <person name="Tyler B."/>
            <person name="van West P."/>
            <person name="Dieguez-Uribeondo J."/>
            <person name="de Bruijn I."/>
            <person name="Tripathy S."/>
            <person name="Jiang R."/>
            <person name="Young S.K."/>
            <person name="Zeng Q."/>
            <person name="Gargeya S."/>
            <person name="Fitzgerald M."/>
            <person name="Haas B."/>
            <person name="Abouelleil A."/>
            <person name="Alvarado L."/>
            <person name="Arachchi H.M."/>
            <person name="Berlin A."/>
            <person name="Chapman S.B."/>
            <person name="Goldberg J."/>
            <person name="Griggs A."/>
            <person name="Gujja S."/>
            <person name="Hansen M."/>
            <person name="Howarth C."/>
            <person name="Imamovic A."/>
            <person name="Larimer J."/>
            <person name="McCowen C."/>
            <person name="Montmayeur A."/>
            <person name="Murphy C."/>
            <person name="Neiman D."/>
            <person name="Pearson M."/>
            <person name="Priest M."/>
            <person name="Roberts A."/>
            <person name="Saif S."/>
            <person name="Shea T."/>
            <person name="Sisk P."/>
            <person name="Sykes S."/>
            <person name="Wortman J."/>
            <person name="Nusbaum C."/>
            <person name="Birren B."/>
        </authorList>
    </citation>
    <scope>NUCLEOTIDE SEQUENCE [LARGE SCALE GENOMIC DNA]</scope>
    <source>
        <strain evidence="12 13">VS20</strain>
    </source>
</reference>
<proteinExistence type="inferred from homology"/>
<evidence type="ECO:0000256" key="1">
    <source>
        <dbReference type="ARBA" id="ARBA00004394"/>
    </source>
</evidence>
<keyword evidence="5 11" id="KW-0812">Transmembrane</keyword>
<accession>T0Q7U6</accession>
<evidence type="ECO:0000256" key="11">
    <source>
        <dbReference type="SAM" id="Phobius"/>
    </source>
</evidence>
<evidence type="ECO:0000256" key="4">
    <source>
        <dbReference type="ARBA" id="ARBA00022679"/>
    </source>
</evidence>
<dbReference type="PANTHER" id="PTHR31646">
    <property type="entry name" value="ALPHA-1,2-MANNOSYLTRANSFERASE MNN2"/>
    <property type="match status" value="1"/>
</dbReference>
<keyword evidence="7 11" id="KW-1133">Transmembrane helix</keyword>
<dbReference type="GO" id="GO:0000139">
    <property type="term" value="C:Golgi membrane"/>
    <property type="evidence" value="ECO:0007669"/>
    <property type="project" value="UniProtKB-SubCell"/>
</dbReference>
<dbReference type="OrthoDB" id="430354at2759"/>
<feature type="transmembrane region" description="Helical" evidence="11">
    <location>
        <begin position="517"/>
        <end position="539"/>
    </location>
</feature>
<evidence type="ECO:0000256" key="3">
    <source>
        <dbReference type="ARBA" id="ARBA00009105"/>
    </source>
</evidence>
<evidence type="ECO:0000256" key="10">
    <source>
        <dbReference type="ARBA" id="ARBA00037847"/>
    </source>
</evidence>
<organism evidence="12 13">
    <name type="scientific">Saprolegnia diclina (strain VS20)</name>
    <dbReference type="NCBI Taxonomy" id="1156394"/>
    <lineage>
        <taxon>Eukaryota</taxon>
        <taxon>Sar</taxon>
        <taxon>Stramenopiles</taxon>
        <taxon>Oomycota</taxon>
        <taxon>Saprolegniomycetes</taxon>
        <taxon>Saprolegniales</taxon>
        <taxon>Saprolegniaceae</taxon>
        <taxon>Saprolegnia</taxon>
    </lineage>
</organism>